<dbReference type="PANTHER" id="PTHR10543">
    <property type="entry name" value="BETA-CAROTENE DIOXYGENASE"/>
    <property type="match status" value="1"/>
</dbReference>
<feature type="binding site" evidence="5">
    <location>
        <position position="297"/>
    </location>
    <ligand>
        <name>Fe cation</name>
        <dbReference type="ChEBI" id="CHEBI:24875"/>
        <note>catalytic</note>
    </ligand>
</feature>
<feature type="binding site" evidence="5">
    <location>
        <position position="412"/>
    </location>
    <ligand>
        <name>Fe cation</name>
        <dbReference type="ChEBI" id="CHEBI:24875"/>
        <note>catalytic</note>
    </ligand>
</feature>
<evidence type="ECO:0000256" key="1">
    <source>
        <dbReference type="ARBA" id="ARBA00006787"/>
    </source>
</evidence>
<comment type="cofactor">
    <cofactor evidence="5">
        <name>Fe(2+)</name>
        <dbReference type="ChEBI" id="CHEBI:29033"/>
    </cofactor>
    <text evidence="5">Binds 1 Fe(2+) ion per subunit.</text>
</comment>
<reference evidence="6" key="1">
    <citation type="submission" date="2017-07" db="EMBL/GenBank/DDBJ databases">
        <authorList>
            <person name="Sun Z.S."/>
            <person name="Albrecht U."/>
            <person name="Echele G."/>
            <person name="Lee C.C."/>
        </authorList>
    </citation>
    <scope>NUCLEOTIDE SEQUENCE</scope>
</reference>
<dbReference type="GO" id="GO:0003834">
    <property type="term" value="F:beta-carotene 15,15'-dioxygenase activity"/>
    <property type="evidence" value="ECO:0007669"/>
    <property type="project" value="UniProtKB-EC"/>
</dbReference>
<evidence type="ECO:0000256" key="5">
    <source>
        <dbReference type="PIRSR" id="PIRSR604294-1"/>
    </source>
</evidence>
<organism evidence="6">
    <name type="scientific">Lycoris longituba</name>
    <dbReference type="NCBI Taxonomy" id="272140"/>
    <lineage>
        <taxon>Eukaryota</taxon>
        <taxon>Viridiplantae</taxon>
        <taxon>Streptophyta</taxon>
        <taxon>Embryophyta</taxon>
        <taxon>Tracheophyta</taxon>
        <taxon>Spermatophyta</taxon>
        <taxon>Magnoliopsida</taxon>
        <taxon>Liliopsida</taxon>
        <taxon>Asparagales</taxon>
        <taxon>Amaryllidaceae</taxon>
        <taxon>Amaryllidoideae</taxon>
        <taxon>Lycoris</taxon>
    </lineage>
</organism>
<feature type="binding site" evidence="5">
    <location>
        <position position="588"/>
    </location>
    <ligand>
        <name>Fe cation</name>
        <dbReference type="ChEBI" id="CHEBI:24875"/>
        <note>catalytic</note>
    </ligand>
</feature>
<evidence type="ECO:0000256" key="2">
    <source>
        <dbReference type="ARBA" id="ARBA00022723"/>
    </source>
</evidence>
<protein>
    <submittedName>
        <fullName evidence="6">Ccd4</fullName>
        <ecNumber evidence="6">1.13.11.63</ecNumber>
    </submittedName>
</protein>
<keyword evidence="3" id="KW-0223">Dioxygenase</keyword>
<dbReference type="EC" id="1.13.11.63" evidence="6"/>
<evidence type="ECO:0000256" key="3">
    <source>
        <dbReference type="ARBA" id="ARBA00022964"/>
    </source>
</evidence>
<sequence length="604" mass="66199">MDALSSSFLSSTHHHLHINPHPPILPHQPLQISAVSTGEKPPQIALPTKTKKSLTIAEPKQRLPSQAPNIKINHTIQISAPARPRPQPSPAVAFCNALDDIINTFVDPPVLRPSVDPRHVLSSNFSPVSELPPTFCPLIRGAIPESLVGGAYIRNGPNPQHLPRGPHHLFDGDGMLHSVLLSPSGPILSSRFVRTYKYSLEHAAGSPVFPNVFSGFHGVGGIARGAVSAVRVLTGQMNPAEGVGLANTSLMYFANRLYALGESDLPYSIKVDQATGDIATIGRCDFDGKLVMGMTAHPKIDPVTGEMFAFRYGPVPPYVTYFRFDREGNKGPDVPIFSVTQPSFLHDFGVTENYAIFNDIQIVMQPMEMVFGGGSPVGSDRRKVPRVGLLPRYAVSESEMRWFDVPGFNIMHTLNAWEEEGGDVIVLIAPNVLSIEHALEHTDLVHSCVEMLKINLKTNIVSRTPLSSYNLDFGVINPKYLAKKNRFAYLGIGDPMPKIGGIAKLDFDKAGSGDCVVGRRIFGERCFGGEPFFVPNDDASAEDDGYVVSYVHDEKRDESRFVVMDAKSPELEIVAEVLLPRRVPYGFHGLFVSRKELESQQGFR</sequence>
<name>A0A346LUY9_9ASPA</name>
<evidence type="ECO:0000256" key="4">
    <source>
        <dbReference type="ARBA" id="ARBA00023004"/>
    </source>
</evidence>
<dbReference type="EMBL" id="MF547518">
    <property type="protein sequence ID" value="AXQ00539.1"/>
    <property type="molecule type" value="mRNA"/>
</dbReference>
<dbReference type="GO" id="GO:0010436">
    <property type="term" value="F:carotenoid dioxygenase activity"/>
    <property type="evidence" value="ECO:0007669"/>
    <property type="project" value="TreeGrafter"/>
</dbReference>
<keyword evidence="2 5" id="KW-0479">Metal-binding</keyword>
<dbReference type="GO" id="GO:0016121">
    <property type="term" value="P:carotene catabolic process"/>
    <property type="evidence" value="ECO:0007669"/>
    <property type="project" value="TreeGrafter"/>
</dbReference>
<accession>A0A346LUY9</accession>
<dbReference type="AlphaFoldDB" id="A0A346LUY9"/>
<dbReference type="InterPro" id="IPR004294">
    <property type="entry name" value="Carotenoid_Oase"/>
</dbReference>
<dbReference type="SMR" id="A0A346LUY9"/>
<dbReference type="Pfam" id="PF03055">
    <property type="entry name" value="RPE65"/>
    <property type="match status" value="1"/>
</dbReference>
<feature type="binding site" evidence="5">
    <location>
        <position position="346"/>
    </location>
    <ligand>
        <name>Fe cation</name>
        <dbReference type="ChEBI" id="CHEBI:24875"/>
        <note>catalytic</note>
    </ligand>
</feature>
<dbReference type="GO" id="GO:0009570">
    <property type="term" value="C:chloroplast stroma"/>
    <property type="evidence" value="ECO:0007669"/>
    <property type="project" value="TreeGrafter"/>
</dbReference>
<keyword evidence="4 5" id="KW-0408">Iron</keyword>
<keyword evidence="6" id="KW-0560">Oxidoreductase</keyword>
<comment type="similarity">
    <text evidence="1">Belongs to the carotenoid oxygenase family.</text>
</comment>
<evidence type="ECO:0000313" key="6">
    <source>
        <dbReference type="EMBL" id="AXQ00539.1"/>
    </source>
</evidence>
<proteinExistence type="evidence at transcript level"/>
<dbReference type="PANTHER" id="PTHR10543:SF46">
    <property type="entry name" value="CAROTENOID CLEAVAGE DIOXYGENASE 4, CHLOROPLASTIC-RELATED"/>
    <property type="match status" value="1"/>
</dbReference>
<dbReference type="GO" id="GO:0046872">
    <property type="term" value="F:metal ion binding"/>
    <property type="evidence" value="ECO:0007669"/>
    <property type="project" value="UniProtKB-KW"/>
</dbReference>